<evidence type="ECO:0000313" key="5">
    <source>
        <dbReference type="Proteomes" id="UP000091820"/>
    </source>
</evidence>
<name>A0A1A9W0J4_9MUSC</name>
<feature type="domain" description="Galectin" evidence="3">
    <location>
        <begin position="20"/>
        <end position="154"/>
    </location>
</feature>
<dbReference type="Pfam" id="PF00337">
    <property type="entry name" value="Gal-bind_lectin"/>
    <property type="match status" value="2"/>
</dbReference>
<protein>
    <recommendedName>
        <fullName evidence="2">Galectin</fullName>
    </recommendedName>
</protein>
<evidence type="ECO:0000313" key="4">
    <source>
        <dbReference type="EnsemblMetazoa" id="GBRI001977-PA"/>
    </source>
</evidence>
<dbReference type="InterPro" id="IPR044156">
    <property type="entry name" value="Galectin-like"/>
</dbReference>
<accession>A0A1A9W0J4</accession>
<reference evidence="5" key="1">
    <citation type="submission" date="2014-03" db="EMBL/GenBank/DDBJ databases">
        <authorList>
            <person name="Aksoy S."/>
            <person name="Warren W."/>
            <person name="Wilson R.K."/>
        </authorList>
    </citation>
    <scope>NUCLEOTIDE SEQUENCE [LARGE SCALE GENOMIC DNA]</scope>
    <source>
        <strain evidence="5">IAEA</strain>
    </source>
</reference>
<dbReference type="PROSITE" id="PS51304">
    <property type="entry name" value="GALECTIN"/>
    <property type="match status" value="2"/>
</dbReference>
<evidence type="ECO:0000256" key="2">
    <source>
        <dbReference type="RuleBase" id="RU102079"/>
    </source>
</evidence>
<dbReference type="InterPro" id="IPR013320">
    <property type="entry name" value="ConA-like_dom_sf"/>
</dbReference>
<dbReference type="CDD" id="cd00070">
    <property type="entry name" value="GLECT"/>
    <property type="match status" value="2"/>
</dbReference>
<keyword evidence="1 2" id="KW-0430">Lectin</keyword>
<dbReference type="SMART" id="SM00276">
    <property type="entry name" value="GLECT"/>
    <property type="match status" value="2"/>
</dbReference>
<evidence type="ECO:0000256" key="1">
    <source>
        <dbReference type="ARBA" id="ARBA00022734"/>
    </source>
</evidence>
<dbReference type="EnsemblMetazoa" id="GBRI001977-RA">
    <property type="protein sequence ID" value="GBRI001977-PA"/>
    <property type="gene ID" value="GBRI001977"/>
</dbReference>
<proteinExistence type="predicted"/>
<dbReference type="PANTHER" id="PTHR11346:SF147">
    <property type="entry name" value="GALECTIN"/>
    <property type="match status" value="1"/>
</dbReference>
<reference evidence="4" key="2">
    <citation type="submission" date="2020-05" db="UniProtKB">
        <authorList>
            <consortium name="EnsemblMetazoa"/>
        </authorList>
    </citation>
    <scope>IDENTIFICATION</scope>
    <source>
        <strain evidence="4">IAEA</strain>
    </source>
</reference>
<evidence type="ECO:0000259" key="3">
    <source>
        <dbReference type="PROSITE" id="PS51304"/>
    </source>
</evidence>
<dbReference type="AlphaFoldDB" id="A0A1A9W0J4"/>
<dbReference type="Proteomes" id="UP000091820">
    <property type="component" value="Unassembled WGS sequence"/>
</dbReference>
<dbReference type="PANTHER" id="PTHR11346">
    <property type="entry name" value="GALECTIN"/>
    <property type="match status" value="1"/>
</dbReference>
<sequence length="391" mass="44956">MNWLRLLLYWGSDDTQELIYRNQHLMHLSEGSSFTVSGFTQSYCQGFSINFIIENVTRDVALHVSPRLPQNYIIRNSKIQFVWGVEENASALLANLKRGRAFSIQILFTKESILISVNGYHFCKFTHRLPYHDIRSLEIRGHVERIKVERAMVESYPDRLPHSVPLPIPLTKSLKSIYDFDRNFDEEDDNYARNLRKIFTPTHASLALMMKNEISMPYYGTFPSGILQLGRIIKIDGRIKLLPQSFLVNIQIGCKVWPLPTVGLHINVRFAKQLAGIVGRTTVVRNTYTNGAWDKDRRLNVDTEFRPGKAFTILIACTQAFMRVYVNHRVLVKNANAIDPNLLDTVYIQGDIKLWNVVLVAESYLPPKTKWGVLSSSISFISRRKPRAKSI</sequence>
<dbReference type="SMART" id="SM00908">
    <property type="entry name" value="Gal-bind_lectin"/>
    <property type="match status" value="2"/>
</dbReference>
<organism evidence="4 5">
    <name type="scientific">Glossina brevipalpis</name>
    <dbReference type="NCBI Taxonomy" id="37001"/>
    <lineage>
        <taxon>Eukaryota</taxon>
        <taxon>Metazoa</taxon>
        <taxon>Ecdysozoa</taxon>
        <taxon>Arthropoda</taxon>
        <taxon>Hexapoda</taxon>
        <taxon>Insecta</taxon>
        <taxon>Pterygota</taxon>
        <taxon>Neoptera</taxon>
        <taxon>Endopterygota</taxon>
        <taxon>Diptera</taxon>
        <taxon>Brachycera</taxon>
        <taxon>Muscomorpha</taxon>
        <taxon>Hippoboscoidea</taxon>
        <taxon>Glossinidae</taxon>
        <taxon>Glossina</taxon>
    </lineage>
</organism>
<dbReference type="Gene3D" id="2.60.120.200">
    <property type="match status" value="2"/>
</dbReference>
<dbReference type="GO" id="GO:0030246">
    <property type="term" value="F:carbohydrate binding"/>
    <property type="evidence" value="ECO:0007669"/>
    <property type="project" value="UniProtKB-UniRule"/>
</dbReference>
<dbReference type="VEuPathDB" id="VectorBase:GBRI001977"/>
<dbReference type="InterPro" id="IPR001079">
    <property type="entry name" value="Galectin_CRD"/>
</dbReference>
<keyword evidence="5" id="KW-1185">Reference proteome</keyword>
<dbReference type="SUPFAM" id="SSF49899">
    <property type="entry name" value="Concanavalin A-like lectins/glucanases"/>
    <property type="match status" value="2"/>
</dbReference>
<feature type="domain" description="Galectin" evidence="3">
    <location>
        <begin position="219"/>
        <end position="360"/>
    </location>
</feature>